<comment type="caution">
    <text evidence="1">The sequence shown here is derived from an EMBL/GenBank/DDBJ whole genome shotgun (WGS) entry which is preliminary data.</text>
</comment>
<dbReference type="Proteomes" id="UP001162164">
    <property type="component" value="Unassembled WGS sequence"/>
</dbReference>
<gene>
    <name evidence="1" type="ORF">NQ317_012979</name>
</gene>
<sequence>MLPSEEFAKKKSTCLVYHNEDEFSLDKNHSYYYQMQLQMFVTNAKYCDFEFFNECLEKSLDFHKYVIKPELLSKFFTTKCGAEKIETWCICKKPDDVRPMLRCDNEDCKIGWFHFDCIGLNLKGYVSKIKTNIQTLKFENSNPWG</sequence>
<reference evidence="1" key="1">
    <citation type="journal article" date="2023" name="Insect Mol. Biol.">
        <title>Genome sequencing provides insights into the evolution of gene families encoding plant cell wall-degrading enzymes in longhorned beetles.</title>
        <authorList>
            <person name="Shin N.R."/>
            <person name="Okamura Y."/>
            <person name="Kirsch R."/>
            <person name="Pauchet Y."/>
        </authorList>
    </citation>
    <scope>NUCLEOTIDE SEQUENCE</scope>
    <source>
        <strain evidence="1">MMC_N1</strain>
    </source>
</reference>
<organism evidence="1 2">
    <name type="scientific">Molorchus minor</name>
    <dbReference type="NCBI Taxonomy" id="1323400"/>
    <lineage>
        <taxon>Eukaryota</taxon>
        <taxon>Metazoa</taxon>
        <taxon>Ecdysozoa</taxon>
        <taxon>Arthropoda</taxon>
        <taxon>Hexapoda</taxon>
        <taxon>Insecta</taxon>
        <taxon>Pterygota</taxon>
        <taxon>Neoptera</taxon>
        <taxon>Endopterygota</taxon>
        <taxon>Coleoptera</taxon>
        <taxon>Polyphaga</taxon>
        <taxon>Cucujiformia</taxon>
        <taxon>Chrysomeloidea</taxon>
        <taxon>Cerambycidae</taxon>
        <taxon>Lamiinae</taxon>
        <taxon>Monochamini</taxon>
        <taxon>Molorchus</taxon>
    </lineage>
</organism>
<keyword evidence="2" id="KW-1185">Reference proteome</keyword>
<protein>
    <recommendedName>
        <fullName evidence="3">Zinc finger PHD-type domain-containing protein</fullName>
    </recommendedName>
</protein>
<dbReference type="PANTHER" id="PTHR47526:SF4">
    <property type="entry name" value="SWIM-TYPE DOMAIN-CONTAINING PROTEIN"/>
    <property type="match status" value="1"/>
</dbReference>
<dbReference type="EMBL" id="JAPWTJ010000617">
    <property type="protein sequence ID" value="KAJ8976855.1"/>
    <property type="molecule type" value="Genomic_DNA"/>
</dbReference>
<dbReference type="Gene3D" id="3.30.40.10">
    <property type="entry name" value="Zinc/RING finger domain, C3HC4 (zinc finger)"/>
    <property type="match status" value="1"/>
</dbReference>
<dbReference type="SUPFAM" id="SSF57903">
    <property type="entry name" value="FYVE/PHD zinc finger"/>
    <property type="match status" value="1"/>
</dbReference>
<dbReference type="InterPro" id="IPR011335">
    <property type="entry name" value="Restrct_endonuc-II-like"/>
</dbReference>
<name>A0ABQ9JF59_9CUCU</name>
<evidence type="ECO:0000313" key="1">
    <source>
        <dbReference type="EMBL" id="KAJ8976855.1"/>
    </source>
</evidence>
<dbReference type="SUPFAM" id="SSF52980">
    <property type="entry name" value="Restriction endonuclease-like"/>
    <property type="match status" value="1"/>
</dbReference>
<dbReference type="InterPro" id="IPR011011">
    <property type="entry name" value="Znf_FYVE_PHD"/>
</dbReference>
<dbReference type="InterPro" id="IPR011604">
    <property type="entry name" value="PDDEXK-like_dom_sf"/>
</dbReference>
<evidence type="ECO:0008006" key="3">
    <source>
        <dbReference type="Google" id="ProtNLM"/>
    </source>
</evidence>
<accession>A0ABQ9JF59</accession>
<dbReference type="PANTHER" id="PTHR47526">
    <property type="entry name" value="ATP-DEPENDENT DNA HELICASE"/>
    <property type="match status" value="1"/>
</dbReference>
<dbReference type="InterPro" id="IPR013083">
    <property type="entry name" value="Znf_RING/FYVE/PHD"/>
</dbReference>
<evidence type="ECO:0000313" key="2">
    <source>
        <dbReference type="Proteomes" id="UP001162164"/>
    </source>
</evidence>
<dbReference type="Gene3D" id="3.90.320.10">
    <property type="match status" value="1"/>
</dbReference>
<proteinExistence type="predicted"/>